<dbReference type="InterPro" id="IPR005039">
    <property type="entry name" value="Ant_C"/>
</dbReference>
<dbReference type="OrthoDB" id="6960690at2"/>
<protein>
    <submittedName>
        <fullName evidence="2">Phage antirepressor protein KilAC domain-containing protein</fullName>
    </submittedName>
</protein>
<evidence type="ECO:0000313" key="4">
    <source>
        <dbReference type="Proteomes" id="UP000198740"/>
    </source>
</evidence>
<feature type="domain" description="Antirepressor protein C-terminal" evidence="1">
    <location>
        <begin position="3"/>
        <end position="79"/>
    </location>
</feature>
<organism evidence="3 5">
    <name type="scientific">Pseudomonas grimontii</name>
    <dbReference type="NCBI Taxonomy" id="129847"/>
    <lineage>
        <taxon>Bacteria</taxon>
        <taxon>Pseudomonadati</taxon>
        <taxon>Pseudomonadota</taxon>
        <taxon>Gammaproteobacteria</taxon>
        <taxon>Pseudomonadales</taxon>
        <taxon>Pseudomonadaceae</taxon>
        <taxon>Pseudomonas</taxon>
    </lineage>
</organism>
<accession>A0A1H1IN75</accession>
<evidence type="ECO:0000259" key="1">
    <source>
        <dbReference type="Pfam" id="PF03374"/>
    </source>
</evidence>
<evidence type="ECO:0000313" key="5">
    <source>
        <dbReference type="Proteomes" id="UP000317267"/>
    </source>
</evidence>
<dbReference type="RefSeq" id="WP_090408042.1">
    <property type="nucleotide sequence ID" value="NZ_FNKM01000002.1"/>
</dbReference>
<keyword evidence="4" id="KW-1185">Reference proteome</keyword>
<gene>
    <name evidence="3" type="ORF">FIV39_04200</name>
    <name evidence="2" type="ORF">SAMN04490186_5902</name>
</gene>
<evidence type="ECO:0000313" key="2">
    <source>
        <dbReference type="EMBL" id="SDR38758.1"/>
    </source>
</evidence>
<evidence type="ECO:0000313" key="3">
    <source>
        <dbReference type="EMBL" id="TWR70548.1"/>
    </source>
</evidence>
<sequence length="96" mass="11108">MSLSLKRVAERLGLGHRELMKRMRDKGLLDQHNLPTNPAATKDFLVTRESRWFHEKYGMQYKRTTRVTDIGISWLARQIGIERPAPPAVPDPREVA</sequence>
<comment type="caution">
    <text evidence="3">The sequence shown here is derived from an EMBL/GenBank/DDBJ whole genome shotgun (WGS) entry which is preliminary data.</text>
</comment>
<dbReference type="EMBL" id="FNKM01000002">
    <property type="protein sequence ID" value="SDR38758.1"/>
    <property type="molecule type" value="Genomic_DNA"/>
</dbReference>
<dbReference type="EMBL" id="VFES01000001">
    <property type="protein sequence ID" value="TWR70548.1"/>
    <property type="molecule type" value="Genomic_DNA"/>
</dbReference>
<reference evidence="2 4" key="1">
    <citation type="submission" date="2016-10" db="EMBL/GenBank/DDBJ databases">
        <authorList>
            <person name="Varghese N."/>
            <person name="Submissions S."/>
        </authorList>
    </citation>
    <scope>NUCLEOTIDE SEQUENCE [LARGE SCALE GENOMIC DNA]</scope>
    <source>
        <strain evidence="2 4">BS2976</strain>
    </source>
</reference>
<dbReference type="Proteomes" id="UP000198740">
    <property type="component" value="Unassembled WGS sequence"/>
</dbReference>
<dbReference type="AlphaFoldDB" id="A0A1H1IN75"/>
<dbReference type="Proteomes" id="UP000317267">
    <property type="component" value="Unassembled WGS sequence"/>
</dbReference>
<dbReference type="Pfam" id="PF03374">
    <property type="entry name" value="ANT"/>
    <property type="match status" value="1"/>
</dbReference>
<proteinExistence type="predicted"/>
<name>A0A1H1IN75_9PSED</name>
<reference evidence="3 5" key="2">
    <citation type="submission" date="2019-06" db="EMBL/GenBank/DDBJ databases">
        <title>Pseudomonas bimorpha sp. nov. isolated from bovine raw milk and skim milk concentrate.</title>
        <authorList>
            <person name="Hofmann K."/>
            <person name="Huptas C."/>
            <person name="Doll E."/>
            <person name="Scherer S."/>
            <person name="Wenning M."/>
        </authorList>
    </citation>
    <scope>NUCLEOTIDE SEQUENCE [LARGE SCALE GENOMIC DNA]</scope>
    <source>
        <strain evidence="3 5">DSM 17515</strain>
    </source>
</reference>
<dbReference type="GO" id="GO:0003677">
    <property type="term" value="F:DNA binding"/>
    <property type="evidence" value="ECO:0007669"/>
    <property type="project" value="InterPro"/>
</dbReference>